<dbReference type="AlphaFoldDB" id="A0A1A9Z693"/>
<proteinExistence type="predicted"/>
<reference evidence="2" key="1">
    <citation type="submission" date="2014-03" db="EMBL/GenBank/DDBJ databases">
        <authorList>
            <person name="Aksoy S."/>
            <person name="Warren W."/>
            <person name="Wilson R.K."/>
        </authorList>
    </citation>
    <scope>NUCLEOTIDE SEQUENCE [LARGE SCALE GENOMIC DNA]</scope>
    <source>
        <strain evidence="2">IAEA</strain>
    </source>
</reference>
<evidence type="ECO:0000313" key="1">
    <source>
        <dbReference type="EnsemblMetazoa" id="GPAI005170-PA"/>
    </source>
</evidence>
<evidence type="ECO:0000313" key="2">
    <source>
        <dbReference type="Proteomes" id="UP000092445"/>
    </source>
</evidence>
<sequence>MKNIKVHMKLEENEKRRINGIHNTYVQIARRYNVQTDHSRTEVNLLLEFVSRIGNGHNFRFGLVSGVRVGVSLPSKFGSKLRLSCGLEYYFNIISHCYYCNAMLLTAQLTPDARLAKPSQWQIFAKMIYVKYENQQA</sequence>
<dbReference type="VEuPathDB" id="VectorBase:GPAI005170"/>
<reference evidence="1" key="2">
    <citation type="submission" date="2020-05" db="UniProtKB">
        <authorList>
            <consortium name="EnsemblMetazoa"/>
        </authorList>
    </citation>
    <scope>IDENTIFICATION</scope>
    <source>
        <strain evidence="1">IAEA</strain>
    </source>
</reference>
<accession>A0A1A9Z693</accession>
<dbReference type="Proteomes" id="UP000092445">
    <property type="component" value="Unassembled WGS sequence"/>
</dbReference>
<dbReference type="EnsemblMetazoa" id="GPAI005170-RA">
    <property type="protein sequence ID" value="GPAI005170-PA"/>
    <property type="gene ID" value="GPAI005170"/>
</dbReference>
<protein>
    <submittedName>
        <fullName evidence="1">Uncharacterized protein</fullName>
    </submittedName>
</protein>
<organism evidence="1 2">
    <name type="scientific">Glossina pallidipes</name>
    <name type="common">Tsetse fly</name>
    <dbReference type="NCBI Taxonomy" id="7398"/>
    <lineage>
        <taxon>Eukaryota</taxon>
        <taxon>Metazoa</taxon>
        <taxon>Ecdysozoa</taxon>
        <taxon>Arthropoda</taxon>
        <taxon>Hexapoda</taxon>
        <taxon>Insecta</taxon>
        <taxon>Pterygota</taxon>
        <taxon>Neoptera</taxon>
        <taxon>Endopterygota</taxon>
        <taxon>Diptera</taxon>
        <taxon>Brachycera</taxon>
        <taxon>Muscomorpha</taxon>
        <taxon>Hippoboscoidea</taxon>
        <taxon>Glossinidae</taxon>
        <taxon>Glossina</taxon>
    </lineage>
</organism>
<name>A0A1A9Z693_GLOPL</name>
<keyword evidence="2" id="KW-1185">Reference proteome</keyword>